<dbReference type="EMBL" id="BOPA01000040">
    <property type="protein sequence ID" value="GIJ18429.1"/>
    <property type="molecule type" value="Genomic_DNA"/>
</dbReference>
<evidence type="ECO:0000313" key="1">
    <source>
        <dbReference type="EMBL" id="GIJ18429.1"/>
    </source>
</evidence>
<gene>
    <name evidence="1" type="ORF">Vgi01_51130</name>
</gene>
<comment type="caution">
    <text evidence="1">The sequence shown here is derived from an EMBL/GenBank/DDBJ whole genome shotgun (WGS) entry which is preliminary data.</text>
</comment>
<keyword evidence="2" id="KW-1185">Reference proteome</keyword>
<dbReference type="RefSeq" id="WP_204292753.1">
    <property type="nucleotide sequence ID" value="NZ_BAAAGZ010000063.1"/>
</dbReference>
<name>A0ABQ4IKJ1_9ACTN</name>
<proteinExistence type="predicted"/>
<protein>
    <submittedName>
        <fullName evidence="1">Uncharacterized protein</fullName>
    </submittedName>
</protein>
<evidence type="ECO:0000313" key="2">
    <source>
        <dbReference type="Proteomes" id="UP000647860"/>
    </source>
</evidence>
<reference evidence="1 2" key="1">
    <citation type="submission" date="2021-01" db="EMBL/GenBank/DDBJ databases">
        <title>Whole genome shotgun sequence of Verrucosispora gifhornensis NBRC 16317.</title>
        <authorList>
            <person name="Komaki H."/>
            <person name="Tamura T."/>
        </authorList>
    </citation>
    <scope>NUCLEOTIDE SEQUENCE [LARGE SCALE GENOMIC DNA]</scope>
    <source>
        <strain evidence="1 2">NBRC 16317</strain>
    </source>
</reference>
<sequence>MGLLMDGQNLAACHRMRLQDVGCYLLVAMGGTALSILAPHDTERIESIVIEEMIAEGLHRYEPDPRYWYSADGVPYGYVIGAPGADVDAEELRLVEQAAGMAMGCVVELHIFVSDRAGRLALAQIAQRVAGRIEGWVFVELDGLPCPDLLDHLDGGGRCVRVDGAGYLDAEATARWINHPDFHVVK</sequence>
<organism evidence="1 2">
    <name type="scientific">Micromonospora gifhornensis</name>
    <dbReference type="NCBI Taxonomy" id="84594"/>
    <lineage>
        <taxon>Bacteria</taxon>
        <taxon>Bacillati</taxon>
        <taxon>Actinomycetota</taxon>
        <taxon>Actinomycetes</taxon>
        <taxon>Micromonosporales</taxon>
        <taxon>Micromonosporaceae</taxon>
        <taxon>Micromonospora</taxon>
    </lineage>
</organism>
<dbReference type="Proteomes" id="UP000647860">
    <property type="component" value="Unassembled WGS sequence"/>
</dbReference>
<accession>A0ABQ4IKJ1</accession>